<reference evidence="2" key="1">
    <citation type="submission" date="2012-02" db="EMBL/GenBank/DDBJ databases">
        <title>Genome sequencing of Giardia lamblia Genotypes A2 and B isolates (DH and GS) and comparative analysis with the genomes of Genotypes A1 and E (WB and Pig).</title>
        <authorList>
            <person name="Adam R."/>
            <person name="Dahlstrom E."/>
            <person name="Martens C."/>
            <person name="Bruno D."/>
            <person name="Barbian K."/>
            <person name="Porcella S.F."/>
            <person name="Nash T."/>
        </authorList>
    </citation>
    <scope>NUCLEOTIDE SEQUENCE</scope>
    <source>
        <strain evidence="2">GS</strain>
    </source>
</reference>
<dbReference type="Proteomes" id="UP000018040">
    <property type="component" value="Unassembled WGS sequence"/>
</dbReference>
<evidence type="ECO:0000313" key="2">
    <source>
        <dbReference type="Proteomes" id="UP000018040"/>
    </source>
</evidence>
<gene>
    <name evidence="1" type="ORF">GSB_153880</name>
</gene>
<reference evidence="1 2" key="2">
    <citation type="journal article" date="2013" name="Genome Biol. Evol.">
        <title>Genome sequencing of Giardia lamblia genotypes A2 and B isolates (DH and GS) and comparative analysis with the genomes of genotypes A1 and E (WB and Pig).</title>
        <authorList>
            <person name="Adam R.D."/>
            <person name="Dahlstrom E.W."/>
            <person name="Martens C.A."/>
            <person name="Bruno D.P."/>
            <person name="Barbian K.D."/>
            <person name="Ricklefs S.M."/>
            <person name="Hernandez M.M."/>
            <person name="Narla N.P."/>
            <person name="Patel R.B."/>
            <person name="Porcella S.F."/>
            <person name="Nash T.E."/>
        </authorList>
    </citation>
    <scope>NUCLEOTIDE SEQUENCE [LARGE SCALE GENOMIC DNA]</scope>
    <source>
        <strain evidence="1 2">GS</strain>
    </source>
</reference>
<evidence type="ECO:0000313" key="1">
    <source>
        <dbReference type="EMBL" id="ESU41885.1"/>
    </source>
</evidence>
<name>V6TY01_GIAIN</name>
<organism evidence="1 2">
    <name type="scientific">Giardia intestinalis</name>
    <name type="common">Giardia lamblia</name>
    <dbReference type="NCBI Taxonomy" id="5741"/>
    <lineage>
        <taxon>Eukaryota</taxon>
        <taxon>Metamonada</taxon>
        <taxon>Diplomonadida</taxon>
        <taxon>Hexamitidae</taxon>
        <taxon>Giardiinae</taxon>
        <taxon>Giardia</taxon>
    </lineage>
</organism>
<protein>
    <submittedName>
        <fullName evidence="1">Major surface-labeled trophozoite antigen</fullName>
    </submittedName>
</protein>
<accession>V6TY01</accession>
<comment type="caution">
    <text evidence="1">The sequence shown here is derived from an EMBL/GenBank/DDBJ whole genome shotgun (WGS) entry which is preliminary data.</text>
</comment>
<proteinExistence type="predicted"/>
<sequence length="141" mass="14761">MPGQHFEDAAMCTAAVPLWTPTSPQQGWLTCASVPTPLEQWPLCAGRRRAVSWSATAAGTRAVPPSPHRPVASLAHICCKPAAHTVQPCHSLPGTQSRSEQHLCSGAAVHTALCTAQAALSSTSAHRDDSLSSRDLPGSLH</sequence>
<dbReference type="EMBL" id="AHHH01000105">
    <property type="protein sequence ID" value="ESU41885.1"/>
    <property type="molecule type" value="Genomic_DNA"/>
</dbReference>
<dbReference type="AlphaFoldDB" id="V6TY01"/>